<dbReference type="SUPFAM" id="SSF53448">
    <property type="entry name" value="Nucleotide-diphospho-sugar transferases"/>
    <property type="match status" value="1"/>
</dbReference>
<feature type="domain" description="Glycosyltransferase 2-like" evidence="1">
    <location>
        <begin position="9"/>
        <end position="167"/>
    </location>
</feature>
<keyword evidence="2" id="KW-0808">Transferase</keyword>
<dbReference type="Gene3D" id="3.90.550.10">
    <property type="entry name" value="Spore Coat Polysaccharide Biosynthesis Protein SpsA, Chain A"/>
    <property type="match status" value="1"/>
</dbReference>
<dbReference type="RefSeq" id="WP_013423143.1">
    <property type="nucleotide sequence ID" value="NC_014666.1"/>
</dbReference>
<proteinExistence type="predicted"/>
<dbReference type="CAZy" id="GT2">
    <property type="family name" value="Glycosyltransferase Family 2"/>
</dbReference>
<dbReference type="GO" id="GO:0016740">
    <property type="term" value="F:transferase activity"/>
    <property type="evidence" value="ECO:0007669"/>
    <property type="project" value="UniProtKB-KW"/>
</dbReference>
<organism evidence="2 3">
    <name type="scientific">Pseudofrankia inefficax (strain DSM 45817 / CECT 9037 / DDB 130130 / EuI1c)</name>
    <name type="common">Frankia inefficax</name>
    <dbReference type="NCBI Taxonomy" id="298654"/>
    <lineage>
        <taxon>Bacteria</taxon>
        <taxon>Bacillati</taxon>
        <taxon>Actinomycetota</taxon>
        <taxon>Actinomycetes</taxon>
        <taxon>Frankiales</taxon>
        <taxon>Frankiaceae</taxon>
        <taxon>Pseudofrankia</taxon>
    </lineage>
</organism>
<dbReference type="HOGENOM" id="CLU_025996_0_0_11"/>
<dbReference type="AlphaFoldDB" id="E3ITX7"/>
<evidence type="ECO:0000313" key="2">
    <source>
        <dbReference type="EMBL" id="ADP80024.1"/>
    </source>
</evidence>
<protein>
    <submittedName>
        <fullName evidence="2">Glycosyl transferase family 2</fullName>
    </submittedName>
</protein>
<reference evidence="2 3" key="1">
    <citation type="submission" date="2010-10" db="EMBL/GenBank/DDBJ databases">
        <title>Complete sequence of Frankia sp. EuI1c.</title>
        <authorList>
            <consortium name="US DOE Joint Genome Institute"/>
            <person name="Lucas S."/>
            <person name="Copeland A."/>
            <person name="Lapidus A."/>
            <person name="Cheng J.-F."/>
            <person name="Bruce D."/>
            <person name="Goodwin L."/>
            <person name="Pitluck S."/>
            <person name="Chertkov O."/>
            <person name="Detter J.C."/>
            <person name="Han C."/>
            <person name="Tapia R."/>
            <person name="Land M."/>
            <person name="Hauser L."/>
            <person name="Jeffries C."/>
            <person name="Kyrpides N."/>
            <person name="Ivanova N."/>
            <person name="Mikhailova N."/>
            <person name="Beauchemin N."/>
            <person name="Sen A."/>
            <person name="Sur S.A."/>
            <person name="Gtari M."/>
            <person name="Wall L."/>
            <person name="Tisa L."/>
            <person name="Woyke T."/>
        </authorList>
    </citation>
    <scope>NUCLEOTIDE SEQUENCE [LARGE SCALE GENOMIC DNA]</scope>
    <source>
        <strain evidence="3">DSM 45817 / CECT 9037 / EuI1c</strain>
    </source>
</reference>
<dbReference type="PANTHER" id="PTHR43685">
    <property type="entry name" value="GLYCOSYLTRANSFERASE"/>
    <property type="match status" value="1"/>
</dbReference>
<keyword evidence="3" id="KW-1185">Reference proteome</keyword>
<dbReference type="InterPro" id="IPR029044">
    <property type="entry name" value="Nucleotide-diphossugar_trans"/>
</dbReference>
<dbReference type="STRING" id="298654.FraEuI1c_1974"/>
<dbReference type="OrthoDB" id="3177103at2"/>
<name>E3ITX7_PSEI1</name>
<dbReference type="InterPro" id="IPR001173">
    <property type="entry name" value="Glyco_trans_2-like"/>
</dbReference>
<dbReference type="InterPro" id="IPR050834">
    <property type="entry name" value="Glycosyltransf_2"/>
</dbReference>
<dbReference type="EMBL" id="CP002299">
    <property type="protein sequence ID" value="ADP80024.1"/>
    <property type="molecule type" value="Genomic_DNA"/>
</dbReference>
<sequence length="326" mass="35686">MPAEPLPITVIVPIYNGAALLGDALTSALTQEPPPARVIVVDDGSTDDPDAVLAEFPTVEVIKQQNQGVGAARNAGLRRADTDYVVFLDQDDRLVPSALAHATKLLDTEPDAAFVSGRNRMIRADGAPWESGAADLRPAVRRDHYRELLYQSWIVPPSTVLFRRSLLTTAGGWSEDRRLKGADDYELYLRLARQYPVLDTEECYAEYRMHGANTSSDAQKMLDGITFVLRRERVHTQSSIELERARRSGLAFWRAVLGLKAAGQELMLAAKTRQAIPAAAGKAVVMVARHPVSFGELVKDHLVHASARAGGGGFRAVLVETRRRLG</sequence>
<dbReference type="CDD" id="cd00761">
    <property type="entry name" value="Glyco_tranf_GTA_type"/>
    <property type="match status" value="1"/>
</dbReference>
<accession>E3ITX7</accession>
<dbReference type="PANTHER" id="PTHR43685:SF2">
    <property type="entry name" value="GLYCOSYLTRANSFERASE 2-LIKE DOMAIN-CONTAINING PROTEIN"/>
    <property type="match status" value="1"/>
</dbReference>
<dbReference type="Pfam" id="PF00535">
    <property type="entry name" value="Glycos_transf_2"/>
    <property type="match status" value="1"/>
</dbReference>
<evidence type="ECO:0000313" key="3">
    <source>
        <dbReference type="Proteomes" id="UP000002484"/>
    </source>
</evidence>
<dbReference type="eggNOG" id="COG1215">
    <property type="taxonomic scope" value="Bacteria"/>
</dbReference>
<dbReference type="Proteomes" id="UP000002484">
    <property type="component" value="Chromosome"/>
</dbReference>
<dbReference type="KEGG" id="fri:FraEuI1c_1974"/>
<gene>
    <name evidence="2" type="ordered locus">FraEuI1c_1974</name>
</gene>
<evidence type="ECO:0000259" key="1">
    <source>
        <dbReference type="Pfam" id="PF00535"/>
    </source>
</evidence>
<dbReference type="InParanoid" id="E3ITX7"/>